<accession>A0A653AA65</accession>
<evidence type="ECO:0000313" key="2">
    <source>
        <dbReference type="EMBL" id="VBB44870.1"/>
    </source>
</evidence>
<feature type="region of interest" description="Disordered" evidence="1">
    <location>
        <begin position="125"/>
        <end position="150"/>
    </location>
</feature>
<sequence length="245" mass="27232">MLVAKASWERLGIGEALRKVAAEANCQVPYGRALLAMTANRLCEPRSKLGVWDQRLPTAYLPFCQRLKLDHFCETMDLLHASSAEVEKSIFFNTANLFNLETDVIFYGSTTASLEIDFEHAEHVMRAESGEEDPSRPVSGPRKRGKSKNGTWNPQVVVALAFTREGFPVRSWMFPGNRANVTTVETVKQDLRGSQLNRCLFVADAGMNSKDNRKRLSLGGGKYLLAAWAGSVKEIKDEVLTHGGR</sequence>
<dbReference type="EMBL" id="UPXX01000029">
    <property type="protein sequence ID" value="VBB44870.1"/>
    <property type="molecule type" value="Genomic_DNA"/>
</dbReference>
<feature type="compositionally biased region" description="Basic and acidic residues" evidence="1">
    <location>
        <begin position="125"/>
        <end position="135"/>
    </location>
</feature>
<dbReference type="AlphaFoldDB" id="A0A653AA65"/>
<evidence type="ECO:0000256" key="1">
    <source>
        <dbReference type="SAM" id="MobiDB-lite"/>
    </source>
</evidence>
<organism evidence="2">
    <name type="scientific">Uncultured Desulfatiglans sp</name>
    <dbReference type="NCBI Taxonomy" id="1748965"/>
    <lineage>
        <taxon>Bacteria</taxon>
        <taxon>Pseudomonadati</taxon>
        <taxon>Thermodesulfobacteriota</taxon>
        <taxon>Desulfobacteria</taxon>
        <taxon>Desulfatiglandales</taxon>
        <taxon>Desulfatiglandaceae</taxon>
        <taxon>Desulfatiglans</taxon>
        <taxon>environmental samples</taxon>
    </lineage>
</organism>
<proteinExistence type="predicted"/>
<gene>
    <name evidence="2" type="ORF">TRIP_B350050</name>
</gene>
<name>A0A653AA65_UNCDX</name>
<protein>
    <submittedName>
        <fullName evidence="2">Transposase</fullName>
    </submittedName>
</protein>
<reference evidence="2" key="1">
    <citation type="submission" date="2018-07" db="EMBL/GenBank/DDBJ databases">
        <authorList>
            <consortium name="Genoscope - CEA"/>
            <person name="William W."/>
        </authorList>
    </citation>
    <scope>NUCLEOTIDE SEQUENCE</scope>
    <source>
        <strain evidence="2">IK1</strain>
    </source>
</reference>